<dbReference type="Gene3D" id="2.160.20.20">
    <property type="match status" value="1"/>
</dbReference>
<evidence type="ECO:0000313" key="4">
    <source>
        <dbReference type="Proteomes" id="UP000008948"/>
    </source>
</evidence>
<dbReference type="PROSITE" id="PS51208">
    <property type="entry name" value="AUTOTRANSPORTER"/>
    <property type="match status" value="1"/>
</dbReference>
<evidence type="ECO:0000256" key="1">
    <source>
        <dbReference type="SAM" id="MobiDB-lite"/>
    </source>
</evidence>
<proteinExistence type="predicted"/>
<feature type="region of interest" description="Disordered" evidence="1">
    <location>
        <begin position="628"/>
        <end position="765"/>
    </location>
</feature>
<dbReference type="InterPro" id="IPR006315">
    <property type="entry name" value="OM_autotransptr_brl_dom"/>
</dbReference>
<dbReference type="NCBIfam" id="TIGR01414">
    <property type="entry name" value="autotrans_barl"/>
    <property type="match status" value="2"/>
</dbReference>
<evidence type="ECO:0000259" key="2">
    <source>
        <dbReference type="PROSITE" id="PS51208"/>
    </source>
</evidence>
<dbReference type="PANTHER" id="PTHR35037">
    <property type="entry name" value="C-TERMINAL REGION OF AIDA-LIKE PROTEIN"/>
    <property type="match status" value="1"/>
</dbReference>
<comment type="caution">
    <text evidence="3">The sequence shown here is derived from an EMBL/GenBank/DDBJ whole genome shotgun (WGS) entry which is preliminary data.</text>
</comment>
<name>A0ABP2QSP2_BARVI</name>
<evidence type="ECO:0000313" key="3">
    <source>
        <dbReference type="EMBL" id="EJF97934.1"/>
    </source>
</evidence>
<dbReference type="SMART" id="SM00869">
    <property type="entry name" value="Autotransporter"/>
    <property type="match status" value="1"/>
</dbReference>
<organism evidence="3 4">
    <name type="scientific">Bartonella vinsonii subsp. arupensis Pm136co</name>
    <dbReference type="NCBI Taxonomy" id="1094561"/>
    <lineage>
        <taxon>Bacteria</taxon>
        <taxon>Pseudomonadati</taxon>
        <taxon>Pseudomonadota</taxon>
        <taxon>Alphaproteobacteria</taxon>
        <taxon>Hyphomicrobiales</taxon>
        <taxon>Bartonellaceae</taxon>
        <taxon>Bartonella</taxon>
    </lineage>
</organism>
<reference evidence="3 4" key="1">
    <citation type="submission" date="2012-03" db="EMBL/GenBank/DDBJ databases">
        <title>The Genome Sequence of Bartonella vinsonii subsp. arupensis str. Pm136co.</title>
        <authorList>
            <consortium name="The Broad Institute Genome Sequencing Platform"/>
            <consortium name="The Broad Institute Genome Sequencing Center for Infectious Disease"/>
            <person name="Feldgarden M."/>
            <person name="Kirby J."/>
            <person name="Kosoy M."/>
            <person name="Birtles R."/>
            <person name="Probert W.S."/>
            <person name="Chiaraviglio L."/>
            <person name="Young S.K."/>
            <person name="Zeng Q."/>
            <person name="Gargeya S."/>
            <person name="Fitzgerald M."/>
            <person name="Haas B."/>
            <person name="Abouelleil A."/>
            <person name="Alvarado L."/>
            <person name="Arachchi H.M."/>
            <person name="Berlin A."/>
            <person name="Chapman S.B."/>
            <person name="Gearin G."/>
            <person name="Goldberg J."/>
            <person name="Griggs A."/>
            <person name="Gujja S."/>
            <person name="Hansen M."/>
            <person name="Heiman D."/>
            <person name="Howarth C."/>
            <person name="Larimer J."/>
            <person name="Lui A."/>
            <person name="MacDonald P.J.P."/>
            <person name="McCowen C."/>
            <person name="Montmayeur A."/>
            <person name="Murphy C."/>
            <person name="Neiman D."/>
            <person name="Pearson M."/>
            <person name="Priest M."/>
            <person name="Roberts A."/>
            <person name="Saif S."/>
            <person name="Shea T."/>
            <person name="Sisk P."/>
            <person name="Stolte C."/>
            <person name="Sykes S."/>
            <person name="Wortman J."/>
            <person name="Nusbaum C."/>
            <person name="Birren B."/>
        </authorList>
    </citation>
    <scope>NUCLEOTIDE SEQUENCE [LARGE SCALE GENOMIC DNA]</scope>
    <source>
        <strain evidence="3 4">Pm136co</strain>
    </source>
</reference>
<dbReference type="Proteomes" id="UP000008948">
    <property type="component" value="Unassembled WGS sequence"/>
</dbReference>
<dbReference type="SUPFAM" id="SSF51126">
    <property type="entry name" value="Pectin lyase-like"/>
    <property type="match status" value="1"/>
</dbReference>
<feature type="compositionally biased region" description="Pro residues" evidence="1">
    <location>
        <begin position="693"/>
        <end position="719"/>
    </location>
</feature>
<feature type="compositionally biased region" description="Low complexity" evidence="1">
    <location>
        <begin position="657"/>
        <end position="687"/>
    </location>
</feature>
<feature type="compositionally biased region" description="Polar residues" evidence="1">
    <location>
        <begin position="629"/>
        <end position="646"/>
    </location>
</feature>
<dbReference type="EMBL" id="AIMH01000030">
    <property type="protein sequence ID" value="EJF97934.1"/>
    <property type="molecule type" value="Genomic_DNA"/>
</dbReference>
<gene>
    <name evidence="3" type="ORF">MEI_01063</name>
</gene>
<dbReference type="InterPro" id="IPR012332">
    <property type="entry name" value="Autotransporter_pectin_lyase_C"/>
</dbReference>
<dbReference type="RefSeq" id="WP_004866617.1">
    <property type="nucleotide sequence ID" value="NZ_JH725045.1"/>
</dbReference>
<dbReference type="InterPro" id="IPR011050">
    <property type="entry name" value="Pectin_lyase_fold/virulence"/>
</dbReference>
<dbReference type="InterPro" id="IPR005546">
    <property type="entry name" value="Autotransporte_beta"/>
</dbReference>
<keyword evidence="4" id="KW-1185">Reference proteome</keyword>
<dbReference type="InterPro" id="IPR051551">
    <property type="entry name" value="Autotransporter_adhesion"/>
</dbReference>
<sequence length="1036" mass="112810">MVNVFRNHAFVCSFTTAILYFLQAMNASGCNPESSFYECSDGKTHTITNKTYHLKNSRGISSDSAPMAAIYVEKKDTVVEASQVTVIGDKPYTISEYGGYVQDGGKLILTNSNFKDAPGLRAYNAIINMKEGSIKGTSHAIHASGKETDVSLDRVDIEIAPDNLNIEGIAIVSGLGAMVRMSDSTVAFNEIGSFSTRFEGRYLLDSMTIKGEGKKKTSKVGKKNITILPLAFEALQASDIHLKNSSVQLTDMYGFFIKNFSGYTDDNGKLLQNYNSPDNFKNTSIRLESSHISVRGESAYGLYFHVLSPEESIKKLNLSVSKPAKAEKIIVGAASVSLSKTKLSVPDGTAIYAVGTNGYEAKGTLELSEETKVSGDLLLKAENNASLFIKASASSLIGGARVEDISTAGLELTRGSTWFLKKRKQRSLQGLDSPDSSLSSLSLSDSTLIFDEDTSDGYQTLRIGKETEINEKDKGIVKDKVVINEEDKIVLSKYKRAYSAQGNVQIKLSAFLDDHGSFDPQKTDRILIYGDVSGTTVVHMQNFKKTSEQEVRDGKDQSISLIQVSGKAKEDSFKLANGYTIINGFPYQYRLRGYGPGSPFGEADATQRLVAGDGKFWDFRLEGLYINPETDSSETTPVSLTSSPTAPSEPVDPQPTDPTSTPFTLSFPTPSPAASSVPVEPSPAASEDLAPEPSTPSPAAPSEPIDPQPTDPTPTPSTPVSPTSSPVAPSDPVDPHPTDPTSTAFTPVSPTQTPPVSVKPRSVRSVPVKPDIQTVPKIRAVVPQLPTYLLLPNALFHAGFMDLTTQNKKLETIRNSSISSLKSHENSAFFVRGYGGNYHYTSNLSAFEYGYGAELDYSAFEAGILLKKTEKTENRTFFGLMGTYGSLSLHPLNVEQSKKSTFDRWSISAYGSLQDDMGFYVDGLLTHGLFKGDVFTLARDKVATLKGKHSNASLTSGQRFSIGHNGFIFDPQLQLIYQRLQFDDVRDVDNLDVSLGNFNQWTARFGGRLTKVLTPSEKERIVSFYGKLYFSRNFGD</sequence>
<accession>A0ABP2QSP2</accession>
<feature type="non-terminal residue" evidence="3">
    <location>
        <position position="1036"/>
    </location>
</feature>
<protein>
    <submittedName>
        <fullName evidence="3">Outer membrane autotransporter barrel domain-containing protein</fullName>
    </submittedName>
</protein>
<dbReference type="InterPro" id="IPR036709">
    <property type="entry name" value="Autotransporte_beta_dom_sf"/>
</dbReference>
<feature type="compositionally biased region" description="Low complexity" evidence="1">
    <location>
        <begin position="746"/>
        <end position="765"/>
    </location>
</feature>
<dbReference type="PANTHER" id="PTHR35037:SF3">
    <property type="entry name" value="C-TERMINAL REGION OF AIDA-LIKE PROTEIN"/>
    <property type="match status" value="1"/>
</dbReference>
<dbReference type="Gene3D" id="2.40.128.130">
    <property type="entry name" value="Autotransporter beta-domain"/>
    <property type="match status" value="1"/>
</dbReference>
<dbReference type="SUPFAM" id="SSF103515">
    <property type="entry name" value="Autotransporter"/>
    <property type="match status" value="1"/>
</dbReference>
<feature type="compositionally biased region" description="Low complexity" evidence="1">
    <location>
        <begin position="720"/>
        <end position="731"/>
    </location>
</feature>
<feature type="domain" description="Autotransporter" evidence="2">
    <location>
        <begin position="822"/>
        <end position="1036"/>
    </location>
</feature>
<dbReference type="Pfam" id="PF03797">
    <property type="entry name" value="Autotransporter"/>
    <property type="match status" value="1"/>
</dbReference>